<dbReference type="GO" id="GO:0031564">
    <property type="term" value="P:transcription antitermination"/>
    <property type="evidence" value="ECO:0007669"/>
    <property type="project" value="UniProtKB-UniRule"/>
</dbReference>
<evidence type="ECO:0000256" key="7">
    <source>
        <dbReference type="RuleBase" id="RU000538"/>
    </source>
</evidence>
<dbReference type="NCBIfam" id="TIGR00922">
    <property type="entry name" value="nusG"/>
    <property type="match status" value="1"/>
</dbReference>
<dbReference type="InterPro" id="IPR001062">
    <property type="entry name" value="Transcrpt_antiterm_NusG"/>
</dbReference>
<sequence length="185" mass="20744">MSELKWYVVRAVAGQEKKAKSYLETEIMRQKLDALVPQILIPTEKVYEVRNGKKKVREKTMYAGYIIVQADITNGEVFHTIKSTPGVIGFLSTSEGANKVPVPLRLSEVQRMLGQVDEANQAEEKMESPFVVGETIKVTDGAFAGFSGTIEQVFDDRKKLSVVVKIFGRNTPMELSYVQVEKELI</sequence>
<dbReference type="PANTHER" id="PTHR30265:SF2">
    <property type="entry name" value="TRANSCRIPTION TERMINATION_ANTITERMINATION PROTEIN NUSG"/>
    <property type="match status" value="1"/>
</dbReference>
<evidence type="ECO:0000256" key="5">
    <source>
        <dbReference type="HAMAP-Rule" id="MF_00948"/>
    </source>
</evidence>
<evidence type="ECO:0000256" key="4">
    <source>
        <dbReference type="ARBA" id="ARBA00023163"/>
    </source>
</evidence>
<dbReference type="PANTHER" id="PTHR30265">
    <property type="entry name" value="RHO-INTERACTING TRANSCRIPTION TERMINATION FACTOR NUSG"/>
    <property type="match status" value="1"/>
</dbReference>
<dbReference type="SUPFAM" id="SSF82679">
    <property type="entry name" value="N-utilization substance G protein NusG, N-terminal domain"/>
    <property type="match status" value="1"/>
</dbReference>
<dbReference type="EMBL" id="FOLE01000006">
    <property type="protein sequence ID" value="SFC52892.1"/>
    <property type="molecule type" value="Genomic_DNA"/>
</dbReference>
<keyword evidence="3 5" id="KW-0805">Transcription regulation</keyword>
<dbReference type="HAMAP" id="MF_00948">
    <property type="entry name" value="NusG"/>
    <property type="match status" value="1"/>
</dbReference>
<comment type="function">
    <text evidence="5 7">Participates in transcription elongation, termination and antitermination.</text>
</comment>
<evidence type="ECO:0000256" key="2">
    <source>
        <dbReference type="ARBA" id="ARBA00022814"/>
    </source>
</evidence>
<dbReference type="RefSeq" id="WP_091512528.1">
    <property type="nucleotide sequence ID" value="NZ_FOLE01000006.1"/>
</dbReference>
<proteinExistence type="inferred from homology"/>
<dbReference type="AlphaFoldDB" id="A0A1I1JY70"/>
<dbReference type="OrthoDB" id="9809075at2"/>
<dbReference type="Gene3D" id="2.30.30.30">
    <property type="match status" value="1"/>
</dbReference>
<keyword evidence="11" id="KW-1185">Reference proteome</keyword>
<comment type="similarity">
    <text evidence="5 7">Belongs to the NusG family.</text>
</comment>
<keyword evidence="1 5" id="KW-0806">Transcription termination</keyword>
<evidence type="ECO:0000259" key="8">
    <source>
        <dbReference type="SMART" id="SM00738"/>
    </source>
</evidence>
<gene>
    <name evidence="5" type="primary">nusG</name>
    <name evidence="10" type="ORF">SAMN05421780_106141</name>
</gene>
<dbReference type="Proteomes" id="UP000199514">
    <property type="component" value="Unassembled WGS sequence"/>
</dbReference>
<dbReference type="InterPro" id="IPR043425">
    <property type="entry name" value="NusG-like"/>
</dbReference>
<dbReference type="Gene3D" id="3.30.70.940">
    <property type="entry name" value="NusG, N-terminal domain"/>
    <property type="match status" value="1"/>
</dbReference>
<dbReference type="InterPro" id="IPR006645">
    <property type="entry name" value="NGN-like_dom"/>
</dbReference>
<dbReference type="InterPro" id="IPR047050">
    <property type="entry name" value="NGN"/>
</dbReference>
<evidence type="ECO:0000259" key="9">
    <source>
        <dbReference type="SMART" id="SM00739"/>
    </source>
</evidence>
<evidence type="ECO:0000256" key="6">
    <source>
        <dbReference type="NCBIfam" id="TIGR00922"/>
    </source>
</evidence>
<reference evidence="10 11" key="1">
    <citation type="submission" date="2016-10" db="EMBL/GenBank/DDBJ databases">
        <authorList>
            <person name="de Groot N.N."/>
        </authorList>
    </citation>
    <scope>NUCLEOTIDE SEQUENCE [LARGE SCALE GENOMIC DNA]</scope>
    <source>
        <strain evidence="10 11">DSM 6793</strain>
    </source>
</reference>
<dbReference type="PRINTS" id="PR00338">
    <property type="entry name" value="NUSGTNSCPFCT"/>
</dbReference>
<accession>A0A1I1JY70</accession>
<dbReference type="SMART" id="SM00739">
    <property type="entry name" value="KOW"/>
    <property type="match status" value="1"/>
</dbReference>
<keyword evidence="2 5" id="KW-0889">Transcription antitermination</keyword>
<evidence type="ECO:0000256" key="3">
    <source>
        <dbReference type="ARBA" id="ARBA00023015"/>
    </source>
</evidence>
<dbReference type="InterPro" id="IPR036735">
    <property type="entry name" value="NGN_dom_sf"/>
</dbReference>
<organism evidence="10 11">
    <name type="scientific">Flexibacter flexilis DSM 6793</name>
    <dbReference type="NCBI Taxonomy" id="927664"/>
    <lineage>
        <taxon>Bacteria</taxon>
        <taxon>Pseudomonadati</taxon>
        <taxon>Bacteroidota</taxon>
        <taxon>Cytophagia</taxon>
        <taxon>Cytophagales</taxon>
        <taxon>Flexibacteraceae</taxon>
        <taxon>Flexibacter</taxon>
    </lineage>
</organism>
<dbReference type="Pfam" id="PF00467">
    <property type="entry name" value="KOW"/>
    <property type="match status" value="1"/>
</dbReference>
<dbReference type="InterPro" id="IPR008991">
    <property type="entry name" value="Translation_prot_SH3-like_sf"/>
</dbReference>
<name>A0A1I1JY70_9BACT</name>
<dbReference type="InterPro" id="IPR014722">
    <property type="entry name" value="Rib_uL2_dom2"/>
</dbReference>
<dbReference type="Pfam" id="PF02357">
    <property type="entry name" value="NusG"/>
    <property type="match status" value="1"/>
</dbReference>
<dbReference type="CDD" id="cd06091">
    <property type="entry name" value="KOW_NusG"/>
    <property type="match status" value="1"/>
</dbReference>
<dbReference type="GO" id="GO:0032784">
    <property type="term" value="P:regulation of DNA-templated transcription elongation"/>
    <property type="evidence" value="ECO:0007669"/>
    <property type="project" value="InterPro"/>
</dbReference>
<dbReference type="GO" id="GO:0006353">
    <property type="term" value="P:DNA-templated transcription termination"/>
    <property type="evidence" value="ECO:0007669"/>
    <property type="project" value="UniProtKB-UniRule"/>
</dbReference>
<evidence type="ECO:0000313" key="11">
    <source>
        <dbReference type="Proteomes" id="UP000199514"/>
    </source>
</evidence>
<dbReference type="GO" id="GO:0006354">
    <property type="term" value="P:DNA-templated transcription elongation"/>
    <property type="evidence" value="ECO:0007669"/>
    <property type="project" value="UniProtKB-UniRule"/>
</dbReference>
<protein>
    <recommendedName>
        <fullName evidence="5 6">Transcription termination/antitermination protein NusG</fullName>
    </recommendedName>
</protein>
<evidence type="ECO:0000313" key="10">
    <source>
        <dbReference type="EMBL" id="SFC52892.1"/>
    </source>
</evidence>
<dbReference type="STRING" id="927664.SAMN05421780_106141"/>
<dbReference type="GO" id="GO:0005829">
    <property type="term" value="C:cytosol"/>
    <property type="evidence" value="ECO:0007669"/>
    <property type="project" value="TreeGrafter"/>
</dbReference>
<dbReference type="SMART" id="SM00738">
    <property type="entry name" value="NGN"/>
    <property type="match status" value="1"/>
</dbReference>
<keyword evidence="4 5" id="KW-0804">Transcription</keyword>
<dbReference type="SUPFAM" id="SSF50104">
    <property type="entry name" value="Translation proteins SH3-like domain"/>
    <property type="match status" value="1"/>
</dbReference>
<feature type="domain" description="KOW" evidence="9">
    <location>
        <begin position="129"/>
        <end position="156"/>
    </location>
</feature>
<dbReference type="CDD" id="cd09891">
    <property type="entry name" value="NGN_Bact_1"/>
    <property type="match status" value="1"/>
</dbReference>
<evidence type="ECO:0000256" key="1">
    <source>
        <dbReference type="ARBA" id="ARBA00022472"/>
    </source>
</evidence>
<feature type="domain" description="NusG-like N-terminal" evidence="8">
    <location>
        <begin position="3"/>
        <end position="116"/>
    </location>
</feature>
<dbReference type="InterPro" id="IPR005824">
    <property type="entry name" value="KOW"/>
</dbReference>